<dbReference type="Pfam" id="PF02892">
    <property type="entry name" value="zf-BED"/>
    <property type="match status" value="1"/>
</dbReference>
<dbReference type="Proteomes" id="UP000789901">
    <property type="component" value="Unassembled WGS sequence"/>
</dbReference>
<evidence type="ECO:0000259" key="6">
    <source>
        <dbReference type="PROSITE" id="PS50808"/>
    </source>
</evidence>
<keyword evidence="3" id="KW-0862">Zinc</keyword>
<keyword evidence="8" id="KW-1185">Reference proteome</keyword>
<evidence type="ECO:0000313" key="7">
    <source>
        <dbReference type="EMBL" id="CAG8494324.1"/>
    </source>
</evidence>
<dbReference type="PROSITE" id="PS50808">
    <property type="entry name" value="ZF_BED"/>
    <property type="match status" value="1"/>
</dbReference>
<comment type="caution">
    <text evidence="7">The sequence shown here is derived from an EMBL/GenBank/DDBJ whole genome shotgun (WGS) entry which is preliminary data.</text>
</comment>
<feature type="non-terminal residue" evidence="7">
    <location>
        <position position="114"/>
    </location>
</feature>
<evidence type="ECO:0000256" key="2">
    <source>
        <dbReference type="ARBA" id="ARBA00022771"/>
    </source>
</evidence>
<protein>
    <submittedName>
        <fullName evidence="7">35752_t:CDS:1</fullName>
    </submittedName>
</protein>
<feature type="region of interest" description="Disordered" evidence="5">
    <location>
        <begin position="91"/>
        <end position="114"/>
    </location>
</feature>
<reference evidence="7 8" key="1">
    <citation type="submission" date="2021-06" db="EMBL/GenBank/DDBJ databases">
        <authorList>
            <person name="Kallberg Y."/>
            <person name="Tangrot J."/>
            <person name="Rosling A."/>
        </authorList>
    </citation>
    <scope>NUCLEOTIDE SEQUENCE [LARGE SCALE GENOMIC DNA]</scope>
    <source>
        <strain evidence="7 8">120-4 pot B 10/14</strain>
    </source>
</reference>
<sequence>MSSNEENLSTSTSIIEKDKKHPGGRPDGPVWNYFTKGEKLGKGRYKATCNFCGTSWNRGEPNKLESHLANHCSNADSTTIRYFLSKILSDNSESNRSNKKRKSNTYRKLDQYVS</sequence>
<feature type="domain" description="BED-type" evidence="6">
    <location>
        <begin position="25"/>
        <end position="79"/>
    </location>
</feature>
<dbReference type="InterPro" id="IPR003656">
    <property type="entry name" value="Znf_BED"/>
</dbReference>
<gene>
    <name evidence="7" type="ORF">GMARGA_LOCUS1878</name>
</gene>
<feature type="region of interest" description="Disordered" evidence="5">
    <location>
        <begin position="1"/>
        <end position="31"/>
    </location>
</feature>
<dbReference type="EMBL" id="CAJVQB010000533">
    <property type="protein sequence ID" value="CAG8494324.1"/>
    <property type="molecule type" value="Genomic_DNA"/>
</dbReference>
<keyword evidence="2 4" id="KW-0863">Zinc-finger</keyword>
<evidence type="ECO:0000256" key="4">
    <source>
        <dbReference type="PROSITE-ProRule" id="PRU00027"/>
    </source>
</evidence>
<evidence type="ECO:0000313" key="8">
    <source>
        <dbReference type="Proteomes" id="UP000789901"/>
    </source>
</evidence>
<proteinExistence type="predicted"/>
<organism evidence="7 8">
    <name type="scientific">Gigaspora margarita</name>
    <dbReference type="NCBI Taxonomy" id="4874"/>
    <lineage>
        <taxon>Eukaryota</taxon>
        <taxon>Fungi</taxon>
        <taxon>Fungi incertae sedis</taxon>
        <taxon>Mucoromycota</taxon>
        <taxon>Glomeromycotina</taxon>
        <taxon>Glomeromycetes</taxon>
        <taxon>Diversisporales</taxon>
        <taxon>Gigasporaceae</taxon>
        <taxon>Gigaspora</taxon>
    </lineage>
</organism>
<evidence type="ECO:0000256" key="5">
    <source>
        <dbReference type="SAM" id="MobiDB-lite"/>
    </source>
</evidence>
<keyword evidence="1" id="KW-0479">Metal-binding</keyword>
<accession>A0ABM8W0M0</accession>
<name>A0ABM8W0M0_GIGMA</name>
<evidence type="ECO:0000256" key="3">
    <source>
        <dbReference type="ARBA" id="ARBA00022833"/>
    </source>
</evidence>
<feature type="compositionally biased region" description="Low complexity" evidence="5">
    <location>
        <begin position="1"/>
        <end position="13"/>
    </location>
</feature>
<evidence type="ECO:0000256" key="1">
    <source>
        <dbReference type="ARBA" id="ARBA00022723"/>
    </source>
</evidence>